<dbReference type="Proteomes" id="UP000198717">
    <property type="component" value="Unassembled WGS sequence"/>
</dbReference>
<reference evidence="2 3" key="1">
    <citation type="submission" date="2016-10" db="EMBL/GenBank/DDBJ databases">
        <authorList>
            <person name="Varghese N."/>
            <person name="Submissions S."/>
        </authorList>
    </citation>
    <scope>NUCLEOTIDE SEQUENCE [LARGE SCALE GENOMIC DNA]</scope>
    <source>
        <strain evidence="2 3">DSM 2260</strain>
    </source>
</reference>
<dbReference type="AlphaFoldDB" id="A0A511HPR8"/>
<gene>
    <name evidence="1" type="ORF">MVI01_62630</name>
    <name evidence="2" type="ORF">SAMN04488504_102423</name>
</gene>
<evidence type="ECO:0000313" key="1">
    <source>
        <dbReference type="EMBL" id="GEL74479.1"/>
    </source>
</evidence>
<protein>
    <submittedName>
        <fullName evidence="1">Uncharacterized protein</fullName>
    </submittedName>
</protein>
<proteinExistence type="predicted"/>
<dbReference type="EMBL" id="FNAJ01000002">
    <property type="protein sequence ID" value="SDD72396.1"/>
    <property type="molecule type" value="Genomic_DNA"/>
</dbReference>
<dbReference type="EMBL" id="BJVY01000049">
    <property type="protein sequence ID" value="GEL74479.1"/>
    <property type="molecule type" value="Genomic_DNA"/>
</dbReference>
<reference evidence="1 4" key="2">
    <citation type="submission" date="2019-07" db="EMBL/GenBank/DDBJ databases">
        <title>Whole genome shotgun sequence of Myxococcus virescens NBRC 100334.</title>
        <authorList>
            <person name="Hosoyama A."/>
            <person name="Uohara A."/>
            <person name="Ohji S."/>
            <person name="Ichikawa N."/>
        </authorList>
    </citation>
    <scope>NUCLEOTIDE SEQUENCE [LARGE SCALE GENOMIC DNA]</scope>
    <source>
        <strain evidence="1 4">NBRC 100334</strain>
    </source>
</reference>
<name>A0A511HPR8_9BACT</name>
<evidence type="ECO:0000313" key="3">
    <source>
        <dbReference type="Proteomes" id="UP000198717"/>
    </source>
</evidence>
<sequence>MGDGGLGGQALIELSAIRPIHERGMDSFMNAATVQRIRPANDELRGVE</sequence>
<comment type="caution">
    <text evidence="1">The sequence shown here is derived from an EMBL/GenBank/DDBJ whole genome shotgun (WGS) entry which is preliminary data.</text>
</comment>
<keyword evidence="3" id="KW-1185">Reference proteome</keyword>
<organism evidence="1 4">
    <name type="scientific">Myxococcus virescens</name>
    <dbReference type="NCBI Taxonomy" id="83456"/>
    <lineage>
        <taxon>Bacteria</taxon>
        <taxon>Pseudomonadati</taxon>
        <taxon>Myxococcota</taxon>
        <taxon>Myxococcia</taxon>
        <taxon>Myxococcales</taxon>
        <taxon>Cystobacterineae</taxon>
        <taxon>Myxococcaceae</taxon>
        <taxon>Myxococcus</taxon>
    </lineage>
</organism>
<dbReference type="Proteomes" id="UP000321224">
    <property type="component" value="Unassembled WGS sequence"/>
</dbReference>
<accession>A0A511HPR8</accession>
<evidence type="ECO:0000313" key="2">
    <source>
        <dbReference type="EMBL" id="SDD72396.1"/>
    </source>
</evidence>
<evidence type="ECO:0000313" key="4">
    <source>
        <dbReference type="Proteomes" id="UP000321224"/>
    </source>
</evidence>